<protein>
    <submittedName>
        <fullName evidence="2">Uncharacterized protein</fullName>
    </submittedName>
</protein>
<feature type="compositionally biased region" description="Basic and acidic residues" evidence="1">
    <location>
        <begin position="413"/>
        <end position="433"/>
    </location>
</feature>
<feature type="compositionally biased region" description="Basic and acidic residues" evidence="1">
    <location>
        <begin position="61"/>
        <end position="77"/>
    </location>
</feature>
<name>Q3JQL2_BURP1</name>
<feature type="region of interest" description="Disordered" evidence="1">
    <location>
        <begin position="1"/>
        <end position="108"/>
    </location>
</feature>
<dbReference type="Proteomes" id="UP000002700">
    <property type="component" value="Chromosome I"/>
</dbReference>
<dbReference type="KEGG" id="bpm:BURPS1710b_2756"/>
<feature type="compositionally biased region" description="Basic and acidic residues" evidence="1">
    <location>
        <begin position="212"/>
        <end position="251"/>
    </location>
</feature>
<feature type="region of interest" description="Disordered" evidence="1">
    <location>
        <begin position="139"/>
        <end position="311"/>
    </location>
</feature>
<evidence type="ECO:0000313" key="2">
    <source>
        <dbReference type="EMBL" id="ABA49394.1"/>
    </source>
</evidence>
<feature type="compositionally biased region" description="Basic and acidic residues" evidence="1">
    <location>
        <begin position="324"/>
        <end position="347"/>
    </location>
</feature>
<dbReference type="EnsemblBacteria" id="ABA49394">
    <property type="protein sequence ID" value="ABA49394"/>
    <property type="gene ID" value="BURPS1710b_2756"/>
</dbReference>
<gene>
    <name evidence="2" type="ordered locus">BURPS1710b_2756</name>
</gene>
<feature type="compositionally biased region" description="Basic and acidic residues" evidence="1">
    <location>
        <begin position="465"/>
        <end position="485"/>
    </location>
</feature>
<feature type="compositionally biased region" description="Basic and acidic residues" evidence="1">
    <location>
        <begin position="178"/>
        <end position="200"/>
    </location>
</feature>
<feature type="compositionally biased region" description="Basic and acidic residues" evidence="1">
    <location>
        <begin position="139"/>
        <end position="171"/>
    </location>
</feature>
<reference evidence="2 3" key="1">
    <citation type="submission" date="2005-09" db="EMBL/GenBank/DDBJ databases">
        <authorList>
            <person name="Woods D.E."/>
            <person name="Nierman W.C."/>
        </authorList>
    </citation>
    <scope>NUCLEOTIDE SEQUENCE [LARGE SCALE GENOMIC DNA]</scope>
    <source>
        <strain evidence="2 3">1710b</strain>
    </source>
</reference>
<evidence type="ECO:0000256" key="1">
    <source>
        <dbReference type="SAM" id="MobiDB-lite"/>
    </source>
</evidence>
<organism evidence="2 3">
    <name type="scientific">Burkholderia pseudomallei (strain 1710b)</name>
    <dbReference type="NCBI Taxonomy" id="320372"/>
    <lineage>
        <taxon>Bacteria</taxon>
        <taxon>Pseudomonadati</taxon>
        <taxon>Pseudomonadota</taxon>
        <taxon>Betaproteobacteria</taxon>
        <taxon>Burkholderiales</taxon>
        <taxon>Burkholderiaceae</taxon>
        <taxon>Burkholderia</taxon>
        <taxon>pseudomallei group</taxon>
    </lineage>
</organism>
<feature type="compositionally biased region" description="Basic residues" evidence="1">
    <location>
        <begin position="78"/>
        <end position="87"/>
    </location>
</feature>
<accession>Q3JQL2</accession>
<sequence length="505" mass="58017">MERETGGRRTSSKELEGAARPRAMRTGCGRWSQRAASGKEAGGVSALSSARHRRVAARVEPPGDRDARHVERDEAHERRHGRARHVERRAETLRDEEAAVRADRARKAEHRGRFLAGVEHRLLARGFVLALRGALPLGEEDHRDHPERRAVADAREREQHDEHREEAREAARGAARGQRRDHAADGRDHRGEGPERHARAADAIGHPSADGAHQRARERADERVRGRVHVREERLREEREARREADERTEGADVQPAHQPVVQPAEDHRLLGERRLRVGDVIHPEPRGERRDDDERHPHEARVLQPQVRRRAVRDDALRIARERAEQARRDHERRDELHDRHAEVADARVQAGREPFLRLREEEADVRHRRAEVRAAEPAEQREDEERRVARAGVAQREAHSERGNQQRRGRDRGEAAAAEDRHEERIEDAQRRAGKRGQRGEPEQLVLAEVKARAIEIDDDDAPERPDDEREHQRRNRDREIAPRDGAPLGLPEGRVFGIPAHE</sequence>
<dbReference type="HOGENOM" id="CLU_539347_0_0_4"/>
<feature type="compositionally biased region" description="Basic and acidic residues" evidence="1">
    <location>
        <begin position="1"/>
        <end position="19"/>
    </location>
</feature>
<dbReference type="EMBL" id="CP000124">
    <property type="protein sequence ID" value="ABA49394.1"/>
    <property type="molecule type" value="Genomic_DNA"/>
</dbReference>
<feature type="compositionally biased region" description="Basic and acidic residues" evidence="1">
    <location>
        <begin position="88"/>
        <end position="106"/>
    </location>
</feature>
<feature type="compositionally biased region" description="Basic and acidic residues" evidence="1">
    <location>
        <begin position="373"/>
        <end position="390"/>
    </location>
</feature>
<feature type="region of interest" description="Disordered" evidence="1">
    <location>
        <begin position="324"/>
        <end position="505"/>
    </location>
</feature>
<proteinExistence type="predicted"/>
<evidence type="ECO:0000313" key="3">
    <source>
        <dbReference type="Proteomes" id="UP000002700"/>
    </source>
</evidence>
<dbReference type="AlphaFoldDB" id="Q3JQL2"/>
<feature type="compositionally biased region" description="Basic and acidic residues" evidence="1">
    <location>
        <begin position="265"/>
        <end position="302"/>
    </location>
</feature>